<feature type="region of interest" description="Disordered" evidence="1">
    <location>
        <begin position="20"/>
        <end position="46"/>
    </location>
</feature>
<sequence length="130" mass="14293">MYDRGGAPPQPPVRFCESRFRTSDQTWPRKRPPSWEQAGGGGVGDVTWPRSWRADAVCAGPPHTRSLFRKTPIVPLMQFPFLLVVILKPDGNSRSLQSTAARSACGNRQNQRGSDESSPLWGSLGLNSSD</sequence>
<reference evidence="2" key="1">
    <citation type="submission" date="2023-04" db="EMBL/GenBank/DDBJ databases">
        <authorList>
            <consortium name="ELIXIR-Norway"/>
        </authorList>
    </citation>
    <scope>NUCLEOTIDE SEQUENCE [LARGE SCALE GENOMIC DNA]</scope>
</reference>
<organism evidence="2 3">
    <name type="scientific">Rangifer tarandus platyrhynchus</name>
    <name type="common">Svalbard reindeer</name>
    <dbReference type="NCBI Taxonomy" id="3082113"/>
    <lineage>
        <taxon>Eukaryota</taxon>
        <taxon>Metazoa</taxon>
        <taxon>Chordata</taxon>
        <taxon>Craniata</taxon>
        <taxon>Vertebrata</taxon>
        <taxon>Euteleostomi</taxon>
        <taxon>Mammalia</taxon>
        <taxon>Eutheria</taxon>
        <taxon>Laurasiatheria</taxon>
        <taxon>Artiodactyla</taxon>
        <taxon>Ruminantia</taxon>
        <taxon>Pecora</taxon>
        <taxon>Cervidae</taxon>
        <taxon>Odocoileinae</taxon>
        <taxon>Rangifer</taxon>
    </lineage>
</organism>
<keyword evidence="3" id="KW-1185">Reference proteome</keyword>
<dbReference type="Proteomes" id="UP001176941">
    <property type="component" value="Chromosome 15"/>
</dbReference>
<dbReference type="EMBL" id="OX459951">
    <property type="protein sequence ID" value="CAI9157486.1"/>
    <property type="molecule type" value="Genomic_DNA"/>
</dbReference>
<protein>
    <submittedName>
        <fullName evidence="2">Uncharacterized protein</fullName>
    </submittedName>
</protein>
<evidence type="ECO:0000256" key="1">
    <source>
        <dbReference type="SAM" id="MobiDB-lite"/>
    </source>
</evidence>
<gene>
    <name evidence="2" type="ORF">MRATA1EN1_LOCUS6448</name>
</gene>
<name>A0ABN8YC93_RANTA</name>
<proteinExistence type="predicted"/>
<evidence type="ECO:0000313" key="3">
    <source>
        <dbReference type="Proteomes" id="UP001176941"/>
    </source>
</evidence>
<feature type="region of interest" description="Disordered" evidence="1">
    <location>
        <begin position="93"/>
        <end position="130"/>
    </location>
</feature>
<accession>A0ABN8YC93</accession>
<evidence type="ECO:0000313" key="2">
    <source>
        <dbReference type="EMBL" id="CAI9157486.1"/>
    </source>
</evidence>
<feature type="compositionally biased region" description="Polar residues" evidence="1">
    <location>
        <begin position="93"/>
        <end position="112"/>
    </location>
</feature>